<dbReference type="SUPFAM" id="SSF53807">
    <property type="entry name" value="Helical backbone' metal receptor"/>
    <property type="match status" value="1"/>
</dbReference>
<keyword evidence="2 3" id="KW-0732">Signal</keyword>
<dbReference type="PANTHER" id="PTHR30535">
    <property type="entry name" value="VITAMIN B12-BINDING PROTEIN"/>
    <property type="match status" value="1"/>
</dbReference>
<dbReference type="NCBIfam" id="NF038402">
    <property type="entry name" value="TroA_like"/>
    <property type="match status" value="1"/>
</dbReference>
<dbReference type="Pfam" id="PF01497">
    <property type="entry name" value="Peripla_BP_2"/>
    <property type="match status" value="1"/>
</dbReference>
<dbReference type="EMBL" id="JACJQH010000025">
    <property type="protein sequence ID" value="MBD2197131.1"/>
    <property type="molecule type" value="Genomic_DNA"/>
</dbReference>
<dbReference type="PROSITE" id="PS50983">
    <property type="entry name" value="FE_B12_PBP"/>
    <property type="match status" value="1"/>
</dbReference>
<reference evidence="5 6" key="1">
    <citation type="journal article" date="2020" name="ISME J.">
        <title>Comparative genomics reveals insights into cyanobacterial evolution and habitat adaptation.</title>
        <authorList>
            <person name="Chen M.Y."/>
            <person name="Teng W.K."/>
            <person name="Zhao L."/>
            <person name="Hu C.X."/>
            <person name="Zhou Y.K."/>
            <person name="Han B.P."/>
            <person name="Song L.R."/>
            <person name="Shu W.S."/>
        </authorList>
    </citation>
    <scope>NUCLEOTIDE SEQUENCE [LARGE SCALE GENOMIC DNA]</scope>
    <source>
        <strain evidence="5 6">FACHB-288</strain>
    </source>
</reference>
<dbReference type="InterPro" id="IPR054828">
    <property type="entry name" value="Vit_B12_bind_prot"/>
</dbReference>
<dbReference type="Gene3D" id="3.40.50.1980">
    <property type="entry name" value="Nitrogenase molybdenum iron protein domain"/>
    <property type="match status" value="2"/>
</dbReference>
<evidence type="ECO:0000313" key="5">
    <source>
        <dbReference type="EMBL" id="MBD2197131.1"/>
    </source>
</evidence>
<proteinExistence type="inferred from homology"/>
<dbReference type="Proteomes" id="UP000658514">
    <property type="component" value="Unassembled WGS sequence"/>
</dbReference>
<evidence type="ECO:0000259" key="4">
    <source>
        <dbReference type="PROSITE" id="PS50983"/>
    </source>
</evidence>
<dbReference type="RefSeq" id="WP_190544021.1">
    <property type="nucleotide sequence ID" value="NZ_CAWPNO010000057.1"/>
</dbReference>
<dbReference type="InterPro" id="IPR050902">
    <property type="entry name" value="ABC_Transporter_SBP"/>
</dbReference>
<accession>A0ABR8AB32</accession>
<protein>
    <submittedName>
        <fullName evidence="5">ABC transporter substrate-binding protein</fullName>
    </submittedName>
</protein>
<gene>
    <name evidence="5" type="ORF">H6G24_16765</name>
</gene>
<feature type="chain" id="PRO_5045675597" evidence="3">
    <location>
        <begin position="25"/>
        <end position="300"/>
    </location>
</feature>
<dbReference type="InterPro" id="IPR002491">
    <property type="entry name" value="ABC_transptr_periplasmic_BD"/>
</dbReference>
<feature type="domain" description="Fe/B12 periplasmic-binding" evidence="4">
    <location>
        <begin position="49"/>
        <end position="300"/>
    </location>
</feature>
<evidence type="ECO:0000313" key="6">
    <source>
        <dbReference type="Proteomes" id="UP000658514"/>
    </source>
</evidence>
<evidence type="ECO:0000256" key="2">
    <source>
        <dbReference type="ARBA" id="ARBA00022729"/>
    </source>
</evidence>
<comment type="caution">
    <text evidence="5">The sequence shown here is derived from an EMBL/GenBank/DDBJ whole genome shotgun (WGS) entry which is preliminary data.</text>
</comment>
<dbReference type="PROSITE" id="PS51257">
    <property type="entry name" value="PROKAR_LIPOPROTEIN"/>
    <property type="match status" value="1"/>
</dbReference>
<organism evidence="5 6">
    <name type="scientific">Calothrix parietina FACHB-288</name>
    <dbReference type="NCBI Taxonomy" id="2692896"/>
    <lineage>
        <taxon>Bacteria</taxon>
        <taxon>Bacillati</taxon>
        <taxon>Cyanobacteriota</taxon>
        <taxon>Cyanophyceae</taxon>
        <taxon>Nostocales</taxon>
        <taxon>Calotrichaceae</taxon>
        <taxon>Calothrix</taxon>
    </lineage>
</organism>
<dbReference type="PANTHER" id="PTHR30535:SF34">
    <property type="entry name" value="MOLYBDATE-BINDING PROTEIN MOLA"/>
    <property type="match status" value="1"/>
</dbReference>
<keyword evidence="6" id="KW-1185">Reference proteome</keyword>
<sequence>MLRRWLLPVFGVLLTILIAACDNATIQQPLTNSPINPNSQEVAKAPAKRVVALSSLAADIIYQLDATKLVGITGSRLFKNDARFANIPRVSEGQTPPNLEKIIALKPDLVIGAEGFSNQPIQKLKDLKIPTLLTQVKNWEALEKLTQQLAELINADPQPLLNRYKDFLATKSNQSPSTLVLVSRQPILAPNKNSWAGDLLAKFQAKNLVAELQGTSPIGGYVTLSAEKVLEANPDILIVVNNADPQLLDSLKKEAFWQKLQATQNNRVYTFDYYGLVNPGSINAIEKACQQLTQVLSTKS</sequence>
<evidence type="ECO:0000256" key="3">
    <source>
        <dbReference type="SAM" id="SignalP"/>
    </source>
</evidence>
<name>A0ABR8AB32_9CYAN</name>
<feature type="signal peptide" evidence="3">
    <location>
        <begin position="1"/>
        <end position="24"/>
    </location>
</feature>
<comment type="similarity">
    <text evidence="1">Belongs to the bacterial solute-binding protein 8 family.</text>
</comment>
<evidence type="ECO:0000256" key="1">
    <source>
        <dbReference type="ARBA" id="ARBA00008814"/>
    </source>
</evidence>